<reference evidence="1" key="2">
    <citation type="journal article" date="2015" name="Data Brief">
        <title>Shoot transcriptome of the giant reed, Arundo donax.</title>
        <authorList>
            <person name="Barrero R.A."/>
            <person name="Guerrero F.D."/>
            <person name="Moolhuijzen P."/>
            <person name="Goolsby J.A."/>
            <person name="Tidwell J."/>
            <person name="Bellgard S.E."/>
            <person name="Bellgard M.I."/>
        </authorList>
    </citation>
    <scope>NUCLEOTIDE SEQUENCE</scope>
    <source>
        <tissue evidence="1">Shoot tissue taken approximately 20 cm above the soil surface</tissue>
    </source>
</reference>
<dbReference type="AlphaFoldDB" id="A0A0A8YDG5"/>
<organism evidence="1">
    <name type="scientific">Arundo donax</name>
    <name type="common">Giant reed</name>
    <name type="synonym">Donax arundinaceus</name>
    <dbReference type="NCBI Taxonomy" id="35708"/>
    <lineage>
        <taxon>Eukaryota</taxon>
        <taxon>Viridiplantae</taxon>
        <taxon>Streptophyta</taxon>
        <taxon>Embryophyta</taxon>
        <taxon>Tracheophyta</taxon>
        <taxon>Spermatophyta</taxon>
        <taxon>Magnoliopsida</taxon>
        <taxon>Liliopsida</taxon>
        <taxon>Poales</taxon>
        <taxon>Poaceae</taxon>
        <taxon>PACMAD clade</taxon>
        <taxon>Arundinoideae</taxon>
        <taxon>Arundineae</taxon>
        <taxon>Arundo</taxon>
    </lineage>
</organism>
<reference evidence="1" key="1">
    <citation type="submission" date="2014-09" db="EMBL/GenBank/DDBJ databases">
        <authorList>
            <person name="Magalhaes I.L.F."/>
            <person name="Oliveira U."/>
            <person name="Santos F.R."/>
            <person name="Vidigal T.H.D.A."/>
            <person name="Brescovit A.D."/>
            <person name="Santos A.J."/>
        </authorList>
    </citation>
    <scope>NUCLEOTIDE SEQUENCE</scope>
    <source>
        <tissue evidence="1">Shoot tissue taken approximately 20 cm above the soil surface</tissue>
    </source>
</reference>
<accession>A0A0A8YDG5</accession>
<evidence type="ECO:0000313" key="1">
    <source>
        <dbReference type="EMBL" id="JAD24079.1"/>
    </source>
</evidence>
<dbReference type="EMBL" id="GBRH01273816">
    <property type="protein sequence ID" value="JAD24079.1"/>
    <property type="molecule type" value="Transcribed_RNA"/>
</dbReference>
<sequence>MIEEMQYRSECSRFQLVCDGDVLTDKRRTE</sequence>
<name>A0A0A8YDG5_ARUDO</name>
<proteinExistence type="predicted"/>
<protein>
    <submittedName>
        <fullName evidence="1">Uncharacterized protein</fullName>
    </submittedName>
</protein>